<accession>A0A8K0JYL4</accession>
<feature type="signal peptide" evidence="7">
    <location>
        <begin position="1"/>
        <end position="22"/>
    </location>
</feature>
<comment type="caution">
    <text evidence="9">The sequence shown here is derived from an EMBL/GenBank/DDBJ whole genome shotgun (WGS) entry which is preliminary data.</text>
</comment>
<organism evidence="9 10">
    <name type="scientific">Ladona fulva</name>
    <name type="common">Scarce chaser dragonfly</name>
    <name type="synonym">Libellula fulva</name>
    <dbReference type="NCBI Taxonomy" id="123851"/>
    <lineage>
        <taxon>Eukaryota</taxon>
        <taxon>Metazoa</taxon>
        <taxon>Ecdysozoa</taxon>
        <taxon>Arthropoda</taxon>
        <taxon>Hexapoda</taxon>
        <taxon>Insecta</taxon>
        <taxon>Pterygota</taxon>
        <taxon>Palaeoptera</taxon>
        <taxon>Odonata</taxon>
        <taxon>Epiprocta</taxon>
        <taxon>Anisoptera</taxon>
        <taxon>Libelluloidea</taxon>
        <taxon>Libellulidae</taxon>
        <taxon>Ladona</taxon>
    </lineage>
</organism>
<feature type="domain" description="RecF/RecN/SMC N-terminal" evidence="8">
    <location>
        <begin position="87"/>
        <end position="224"/>
    </location>
</feature>
<feature type="non-terminal residue" evidence="9">
    <location>
        <position position="381"/>
    </location>
</feature>
<dbReference type="Proteomes" id="UP000792457">
    <property type="component" value="Unassembled WGS sequence"/>
</dbReference>
<keyword evidence="5" id="KW-0175">Coiled coil</keyword>
<evidence type="ECO:0000256" key="3">
    <source>
        <dbReference type="ARBA" id="ARBA00022840"/>
    </source>
</evidence>
<evidence type="ECO:0000256" key="6">
    <source>
        <dbReference type="SAM" id="MobiDB-lite"/>
    </source>
</evidence>
<dbReference type="PANTHER" id="PTHR18937">
    <property type="entry name" value="STRUCTURAL MAINTENANCE OF CHROMOSOMES SMC FAMILY MEMBER"/>
    <property type="match status" value="1"/>
</dbReference>
<keyword evidence="7" id="KW-0732">Signal</keyword>
<dbReference type="EMBL" id="KZ308214">
    <property type="protein sequence ID" value="KAG8224874.1"/>
    <property type="molecule type" value="Genomic_DNA"/>
</dbReference>
<feature type="coiled-coil region" evidence="5">
    <location>
        <begin position="271"/>
        <end position="298"/>
    </location>
</feature>
<sequence length="381" mass="43549">MFYLSCDCRLFLLSLTVMVVKGAVERPKKRRCPDEAAEPEDVEMEESVDDQSANEDEREGGMRLGDVYIPPPPIAVCSSEAKGVRLMITKIVNENFKSYAGVQVLGPFHKCFTAIIGPNGSGKSNVIDSLLFVFGYRAAKIRSKKVSVLIHKSPLFQNLDKCTVSVHFQQIVDQPGETYQVVENSQFNVSRTAFKDNSSFYQINGRRVQFKEVGQLLRSHGIDLDYNRFLILQGEVEQIAMMKAKGQNEHEPGMLEFLEDIIGTSRFKEPLEKLNALVEELNEQRTEKLIRVKMVEKEKDSLIEPVKGVLGYLRCENRITHLKNILYQKDTNLDAMTAKKEELTKKFKQLDNEDVKLQEHLKQKNAKRKANMNDLKNEKEK</sequence>
<dbReference type="Gene3D" id="3.40.50.300">
    <property type="entry name" value="P-loop containing nucleotide triphosphate hydrolases"/>
    <property type="match status" value="1"/>
</dbReference>
<dbReference type="InterPro" id="IPR003395">
    <property type="entry name" value="RecF/RecN/SMC_N"/>
</dbReference>
<dbReference type="OrthoDB" id="5575062at2759"/>
<evidence type="ECO:0000313" key="10">
    <source>
        <dbReference type="Proteomes" id="UP000792457"/>
    </source>
</evidence>
<dbReference type="AlphaFoldDB" id="A0A8K0JYL4"/>
<keyword evidence="2" id="KW-0547">Nucleotide-binding</keyword>
<protein>
    <recommendedName>
        <fullName evidence="8">RecF/RecN/SMC N-terminal domain-containing protein</fullName>
    </recommendedName>
</protein>
<dbReference type="SUPFAM" id="SSF52540">
    <property type="entry name" value="P-loop containing nucleoside triphosphate hydrolases"/>
    <property type="match status" value="1"/>
</dbReference>
<evidence type="ECO:0000313" key="9">
    <source>
        <dbReference type="EMBL" id="KAG8224874.1"/>
    </source>
</evidence>
<dbReference type="PANTHER" id="PTHR18937:SF172">
    <property type="entry name" value="STRUCTURAL MAINTENANCE OF CHROMOSOMES PROTEIN"/>
    <property type="match status" value="1"/>
</dbReference>
<evidence type="ECO:0000256" key="2">
    <source>
        <dbReference type="ARBA" id="ARBA00022741"/>
    </source>
</evidence>
<feature type="region of interest" description="Disordered" evidence="6">
    <location>
        <begin position="358"/>
        <end position="381"/>
    </location>
</feature>
<dbReference type="GO" id="GO:0007076">
    <property type="term" value="P:mitotic chromosome condensation"/>
    <property type="evidence" value="ECO:0007669"/>
    <property type="project" value="TreeGrafter"/>
</dbReference>
<keyword evidence="3" id="KW-0067">ATP-binding</keyword>
<evidence type="ECO:0000256" key="5">
    <source>
        <dbReference type="SAM" id="Coils"/>
    </source>
</evidence>
<reference evidence="9" key="1">
    <citation type="submission" date="2013-04" db="EMBL/GenBank/DDBJ databases">
        <authorList>
            <person name="Qu J."/>
            <person name="Murali S.C."/>
            <person name="Bandaranaike D."/>
            <person name="Bellair M."/>
            <person name="Blankenburg K."/>
            <person name="Chao H."/>
            <person name="Dinh H."/>
            <person name="Doddapaneni H."/>
            <person name="Downs B."/>
            <person name="Dugan-Rocha S."/>
            <person name="Elkadiri S."/>
            <person name="Gnanaolivu R.D."/>
            <person name="Hernandez B."/>
            <person name="Javaid M."/>
            <person name="Jayaseelan J.C."/>
            <person name="Lee S."/>
            <person name="Li M."/>
            <person name="Ming W."/>
            <person name="Munidasa M."/>
            <person name="Muniz J."/>
            <person name="Nguyen L."/>
            <person name="Ongeri F."/>
            <person name="Osuji N."/>
            <person name="Pu L.-L."/>
            <person name="Puazo M."/>
            <person name="Qu C."/>
            <person name="Quiroz J."/>
            <person name="Raj R."/>
            <person name="Weissenberger G."/>
            <person name="Xin Y."/>
            <person name="Zou X."/>
            <person name="Han Y."/>
            <person name="Richards S."/>
            <person name="Worley K."/>
            <person name="Muzny D."/>
            <person name="Gibbs R."/>
        </authorList>
    </citation>
    <scope>NUCLEOTIDE SEQUENCE</scope>
    <source>
        <strain evidence="9">Sampled in the wild</strain>
    </source>
</reference>
<name>A0A8K0JYL4_LADFU</name>
<feature type="region of interest" description="Disordered" evidence="6">
    <location>
        <begin position="29"/>
        <end position="59"/>
    </location>
</feature>
<dbReference type="GO" id="GO:0000796">
    <property type="term" value="C:condensin complex"/>
    <property type="evidence" value="ECO:0007669"/>
    <property type="project" value="TreeGrafter"/>
</dbReference>
<reference evidence="9" key="2">
    <citation type="submission" date="2017-10" db="EMBL/GenBank/DDBJ databases">
        <title>Ladona fulva Genome sequencing and assembly.</title>
        <authorList>
            <person name="Murali S."/>
            <person name="Richards S."/>
            <person name="Bandaranaike D."/>
            <person name="Bellair M."/>
            <person name="Blankenburg K."/>
            <person name="Chao H."/>
            <person name="Dinh H."/>
            <person name="Doddapaneni H."/>
            <person name="Dugan-Rocha S."/>
            <person name="Elkadiri S."/>
            <person name="Gnanaolivu R."/>
            <person name="Hernandez B."/>
            <person name="Skinner E."/>
            <person name="Javaid M."/>
            <person name="Lee S."/>
            <person name="Li M."/>
            <person name="Ming W."/>
            <person name="Munidasa M."/>
            <person name="Muniz J."/>
            <person name="Nguyen L."/>
            <person name="Hughes D."/>
            <person name="Osuji N."/>
            <person name="Pu L.-L."/>
            <person name="Puazo M."/>
            <person name="Qu C."/>
            <person name="Quiroz J."/>
            <person name="Raj R."/>
            <person name="Weissenberger G."/>
            <person name="Xin Y."/>
            <person name="Zou X."/>
            <person name="Han Y."/>
            <person name="Worley K."/>
            <person name="Muzny D."/>
            <person name="Gibbs R."/>
        </authorList>
    </citation>
    <scope>NUCLEOTIDE SEQUENCE</scope>
    <source>
        <strain evidence="9">Sampled in the wild</strain>
    </source>
</reference>
<evidence type="ECO:0000256" key="7">
    <source>
        <dbReference type="SAM" id="SignalP"/>
    </source>
</evidence>
<dbReference type="GO" id="GO:0005524">
    <property type="term" value="F:ATP binding"/>
    <property type="evidence" value="ECO:0007669"/>
    <property type="project" value="UniProtKB-KW"/>
</dbReference>
<dbReference type="InterPro" id="IPR027417">
    <property type="entry name" value="P-loop_NTPase"/>
</dbReference>
<evidence type="ECO:0000256" key="4">
    <source>
        <dbReference type="ARBA" id="ARBA00023242"/>
    </source>
</evidence>
<dbReference type="Pfam" id="PF02463">
    <property type="entry name" value="SMC_N"/>
    <property type="match status" value="1"/>
</dbReference>
<feature type="compositionally biased region" description="Acidic residues" evidence="6">
    <location>
        <begin position="35"/>
        <end position="58"/>
    </location>
</feature>
<feature type="chain" id="PRO_5035445882" description="RecF/RecN/SMC N-terminal domain-containing protein" evidence="7">
    <location>
        <begin position="23"/>
        <end position="381"/>
    </location>
</feature>
<keyword evidence="10" id="KW-1185">Reference proteome</keyword>
<evidence type="ECO:0000256" key="1">
    <source>
        <dbReference type="ARBA" id="ARBA00004123"/>
    </source>
</evidence>
<dbReference type="FunFam" id="3.40.50.300:FF:000585">
    <property type="entry name" value="Structural maintenance of chromosomes 4"/>
    <property type="match status" value="1"/>
</dbReference>
<gene>
    <name evidence="9" type="ORF">J437_LFUL006468</name>
</gene>
<proteinExistence type="predicted"/>
<evidence type="ECO:0000259" key="8">
    <source>
        <dbReference type="Pfam" id="PF02463"/>
    </source>
</evidence>
<comment type="subcellular location">
    <subcellularLocation>
        <location evidence="1">Nucleus</location>
    </subcellularLocation>
</comment>
<keyword evidence="4" id="KW-0539">Nucleus</keyword>
<dbReference type="GO" id="GO:0005634">
    <property type="term" value="C:nucleus"/>
    <property type="evidence" value="ECO:0007669"/>
    <property type="project" value="UniProtKB-SubCell"/>
</dbReference>